<keyword evidence="5 8" id="KW-0812">Transmembrane</keyword>
<feature type="transmembrane region" description="Helical" evidence="8">
    <location>
        <begin position="153"/>
        <end position="170"/>
    </location>
</feature>
<evidence type="ECO:0000256" key="3">
    <source>
        <dbReference type="ARBA" id="ARBA00022448"/>
    </source>
</evidence>
<evidence type="ECO:0000313" key="11">
    <source>
        <dbReference type="Proteomes" id="UP000438699"/>
    </source>
</evidence>
<keyword evidence="6 8" id="KW-1133">Transmembrane helix</keyword>
<evidence type="ECO:0000256" key="8">
    <source>
        <dbReference type="SAM" id="Phobius"/>
    </source>
</evidence>
<organism evidence="10 11">
    <name type="scientific">Pseudodesulfovibrio senegalensis</name>
    <dbReference type="NCBI Taxonomy" id="1721087"/>
    <lineage>
        <taxon>Bacteria</taxon>
        <taxon>Pseudomonadati</taxon>
        <taxon>Thermodesulfobacteriota</taxon>
        <taxon>Desulfovibrionia</taxon>
        <taxon>Desulfovibrionales</taxon>
        <taxon>Desulfovibrionaceae</taxon>
    </lineage>
</organism>
<dbReference type="Proteomes" id="UP000438699">
    <property type="component" value="Unassembled WGS sequence"/>
</dbReference>
<protein>
    <submittedName>
        <fullName evidence="10">EamA family transporter RarD</fullName>
    </submittedName>
</protein>
<gene>
    <name evidence="10" type="primary">rarD</name>
    <name evidence="10" type="ORF">F8A88_02925</name>
</gene>
<dbReference type="GO" id="GO:0005886">
    <property type="term" value="C:plasma membrane"/>
    <property type="evidence" value="ECO:0007669"/>
    <property type="project" value="UniProtKB-SubCell"/>
</dbReference>
<evidence type="ECO:0000256" key="7">
    <source>
        <dbReference type="ARBA" id="ARBA00023136"/>
    </source>
</evidence>
<feature type="transmembrane region" description="Helical" evidence="8">
    <location>
        <begin position="46"/>
        <end position="63"/>
    </location>
</feature>
<sequence length="304" mass="33559">MTNKKDNRTASGLTAALGAFIGWGLLPIYWKQLHHVPAMEILCHRIIWSLVFACLLVTIQGRWRETIAPLSSKRTLGMLTMSSLLLGSNWLMYIWCVNHDQVLATSLGYYINPLMNALLGFALLREKMSRLQLFAICFAAAGVINSIVSLGHFPWLALALAVTFALYGLLRKTAPMESLPGLTVETAIITPLALSYVLYLEYTGQGTFGHAAISTNLFLMGAGVATSMPLFGFAFGARRLRLTTLGIIQYIAPSIAFLLGVFVYREPFTTANLTTFALIWTGLAIYSADSIMQVRRARRQNLVN</sequence>
<feature type="transmembrane region" description="Helical" evidence="8">
    <location>
        <begin position="270"/>
        <end position="288"/>
    </location>
</feature>
<evidence type="ECO:0000313" key="10">
    <source>
        <dbReference type="EMBL" id="KAB1443235.1"/>
    </source>
</evidence>
<comment type="caution">
    <text evidence="10">The sequence shown here is derived from an EMBL/GenBank/DDBJ whole genome shotgun (WGS) entry which is preliminary data.</text>
</comment>
<feature type="transmembrane region" description="Helical" evidence="8">
    <location>
        <begin position="211"/>
        <end position="235"/>
    </location>
</feature>
<evidence type="ECO:0000256" key="6">
    <source>
        <dbReference type="ARBA" id="ARBA00022989"/>
    </source>
</evidence>
<dbReference type="InterPro" id="IPR000620">
    <property type="entry name" value="EamA_dom"/>
</dbReference>
<evidence type="ECO:0000256" key="2">
    <source>
        <dbReference type="ARBA" id="ARBA00007362"/>
    </source>
</evidence>
<feature type="transmembrane region" description="Helical" evidence="8">
    <location>
        <begin position="75"/>
        <end position="95"/>
    </location>
</feature>
<dbReference type="NCBIfam" id="TIGR00688">
    <property type="entry name" value="rarD"/>
    <property type="match status" value="1"/>
</dbReference>
<keyword evidence="4" id="KW-1003">Cell membrane</keyword>
<evidence type="ECO:0000256" key="4">
    <source>
        <dbReference type="ARBA" id="ARBA00022475"/>
    </source>
</evidence>
<dbReference type="EMBL" id="WAIE01000001">
    <property type="protein sequence ID" value="KAB1443235.1"/>
    <property type="molecule type" value="Genomic_DNA"/>
</dbReference>
<evidence type="ECO:0000259" key="9">
    <source>
        <dbReference type="Pfam" id="PF00892"/>
    </source>
</evidence>
<name>A0A6N6N701_9BACT</name>
<dbReference type="PANTHER" id="PTHR22911:SF137">
    <property type="entry name" value="SOLUTE CARRIER FAMILY 35 MEMBER G2-RELATED"/>
    <property type="match status" value="1"/>
</dbReference>
<feature type="transmembrane region" description="Helical" evidence="8">
    <location>
        <begin position="12"/>
        <end position="30"/>
    </location>
</feature>
<evidence type="ECO:0000256" key="5">
    <source>
        <dbReference type="ARBA" id="ARBA00022692"/>
    </source>
</evidence>
<dbReference type="InterPro" id="IPR037185">
    <property type="entry name" value="EmrE-like"/>
</dbReference>
<feature type="domain" description="EamA" evidence="9">
    <location>
        <begin position="11"/>
        <end position="144"/>
    </location>
</feature>
<keyword evidence="11" id="KW-1185">Reference proteome</keyword>
<dbReference type="SUPFAM" id="SSF103481">
    <property type="entry name" value="Multidrug resistance efflux transporter EmrE"/>
    <property type="match status" value="1"/>
</dbReference>
<accession>A0A6N6N701</accession>
<feature type="transmembrane region" description="Helical" evidence="8">
    <location>
        <begin position="247"/>
        <end position="264"/>
    </location>
</feature>
<comment type="subcellular location">
    <subcellularLocation>
        <location evidence="1">Cell membrane</location>
        <topology evidence="1">Multi-pass membrane protein</topology>
    </subcellularLocation>
</comment>
<reference evidence="10 11" key="1">
    <citation type="journal article" date="2017" name="Int. J. Syst. Evol. Microbiol.">
        <title>Desulfovibrio senegalensis sp. nov., a mesophilic sulfate reducer isolated from marine sediment.</title>
        <authorList>
            <person name="Thioye A."/>
            <person name="Gam Z.B.A."/>
            <person name="Mbengue M."/>
            <person name="Cayol J.L."/>
            <person name="Joseph-Bartoli M."/>
            <person name="Toure-Kane C."/>
            <person name="Labat M."/>
        </authorList>
    </citation>
    <scope>NUCLEOTIDE SEQUENCE [LARGE SCALE GENOMIC DNA]</scope>
    <source>
        <strain evidence="10 11">DSM 101509</strain>
    </source>
</reference>
<dbReference type="Pfam" id="PF00892">
    <property type="entry name" value="EamA"/>
    <property type="match status" value="1"/>
</dbReference>
<dbReference type="OrthoDB" id="369870at2"/>
<dbReference type="PANTHER" id="PTHR22911">
    <property type="entry name" value="ACYL-MALONYL CONDENSING ENZYME-RELATED"/>
    <property type="match status" value="1"/>
</dbReference>
<feature type="transmembrane region" description="Helical" evidence="8">
    <location>
        <begin position="182"/>
        <end position="199"/>
    </location>
</feature>
<proteinExistence type="inferred from homology"/>
<dbReference type="AlphaFoldDB" id="A0A6N6N701"/>
<feature type="transmembrane region" description="Helical" evidence="8">
    <location>
        <begin position="107"/>
        <end position="124"/>
    </location>
</feature>
<keyword evidence="7 8" id="KW-0472">Membrane</keyword>
<keyword evidence="3" id="KW-0813">Transport</keyword>
<dbReference type="RefSeq" id="WP_151149567.1">
    <property type="nucleotide sequence ID" value="NZ_WAIE01000001.1"/>
</dbReference>
<evidence type="ECO:0000256" key="1">
    <source>
        <dbReference type="ARBA" id="ARBA00004651"/>
    </source>
</evidence>
<comment type="similarity">
    <text evidence="2">Belongs to the EamA transporter family.</text>
</comment>
<dbReference type="InterPro" id="IPR004626">
    <property type="entry name" value="RarD"/>
</dbReference>
<feature type="transmembrane region" description="Helical" evidence="8">
    <location>
        <begin position="131"/>
        <end position="147"/>
    </location>
</feature>